<evidence type="ECO:0000313" key="2">
    <source>
        <dbReference type="Proteomes" id="UP000729402"/>
    </source>
</evidence>
<dbReference type="EMBL" id="JAAALK010000283">
    <property type="protein sequence ID" value="KAG8075831.1"/>
    <property type="molecule type" value="Genomic_DNA"/>
</dbReference>
<feature type="non-terminal residue" evidence="1">
    <location>
        <position position="112"/>
    </location>
</feature>
<comment type="caution">
    <text evidence="1">The sequence shown here is derived from an EMBL/GenBank/DDBJ whole genome shotgun (WGS) entry which is preliminary data.</text>
</comment>
<reference evidence="1" key="2">
    <citation type="submission" date="2021-02" db="EMBL/GenBank/DDBJ databases">
        <authorList>
            <person name="Kimball J.A."/>
            <person name="Haas M.W."/>
            <person name="Macchietto M."/>
            <person name="Kono T."/>
            <person name="Duquette J."/>
            <person name="Shao M."/>
        </authorList>
    </citation>
    <scope>NUCLEOTIDE SEQUENCE</scope>
    <source>
        <tissue evidence="1">Fresh leaf tissue</tissue>
    </source>
</reference>
<dbReference type="AlphaFoldDB" id="A0A8J5TG02"/>
<proteinExistence type="predicted"/>
<name>A0A8J5TG02_ZIZPA</name>
<keyword evidence="2" id="KW-1185">Reference proteome</keyword>
<gene>
    <name evidence="1" type="ORF">GUJ93_ZPchr0006g45181</name>
</gene>
<reference evidence="1" key="1">
    <citation type="journal article" date="2021" name="bioRxiv">
        <title>Whole Genome Assembly and Annotation of Northern Wild Rice, Zizania palustris L., Supports a Whole Genome Duplication in the Zizania Genus.</title>
        <authorList>
            <person name="Haas M."/>
            <person name="Kono T."/>
            <person name="Macchietto M."/>
            <person name="Millas R."/>
            <person name="McGilp L."/>
            <person name="Shao M."/>
            <person name="Duquette J."/>
            <person name="Hirsch C.N."/>
            <person name="Kimball J."/>
        </authorList>
    </citation>
    <scope>NUCLEOTIDE SEQUENCE</scope>
    <source>
        <tissue evidence="1">Fresh leaf tissue</tissue>
    </source>
</reference>
<organism evidence="1 2">
    <name type="scientific">Zizania palustris</name>
    <name type="common">Northern wild rice</name>
    <dbReference type="NCBI Taxonomy" id="103762"/>
    <lineage>
        <taxon>Eukaryota</taxon>
        <taxon>Viridiplantae</taxon>
        <taxon>Streptophyta</taxon>
        <taxon>Embryophyta</taxon>
        <taxon>Tracheophyta</taxon>
        <taxon>Spermatophyta</taxon>
        <taxon>Magnoliopsida</taxon>
        <taxon>Liliopsida</taxon>
        <taxon>Poales</taxon>
        <taxon>Poaceae</taxon>
        <taxon>BOP clade</taxon>
        <taxon>Oryzoideae</taxon>
        <taxon>Oryzeae</taxon>
        <taxon>Zizaniinae</taxon>
        <taxon>Zizania</taxon>
    </lineage>
</organism>
<dbReference type="Proteomes" id="UP000729402">
    <property type="component" value="Unassembled WGS sequence"/>
</dbReference>
<evidence type="ECO:0000313" key="1">
    <source>
        <dbReference type="EMBL" id="KAG8075831.1"/>
    </source>
</evidence>
<protein>
    <submittedName>
        <fullName evidence="1">Uncharacterized protein</fullName>
    </submittedName>
</protein>
<accession>A0A8J5TG02</accession>
<sequence>MADGSRRKLANFRLPTSVGQMPMEVSWIVVVHLWLYRRHLHVNRCNSLHHINGLAEAIASSITVASDVTALVEIGASLLSVVADCTGGGTTAPMTTRDGTLDAYDHFTVTIG</sequence>